<accession>A0A6L2P895</accession>
<feature type="compositionally biased region" description="Low complexity" evidence="2">
    <location>
        <begin position="53"/>
        <end position="67"/>
    </location>
</feature>
<feature type="non-terminal residue" evidence="3">
    <location>
        <position position="2112"/>
    </location>
</feature>
<feature type="compositionally biased region" description="Basic and acidic residues" evidence="2">
    <location>
        <begin position="68"/>
        <end position="79"/>
    </location>
</feature>
<protein>
    <submittedName>
        <fullName evidence="3">Uncharacterized protein</fullName>
    </submittedName>
</protein>
<dbReference type="FunCoup" id="A0A6L2P895">
    <property type="interactions" value="99"/>
</dbReference>
<dbReference type="InterPro" id="IPR049885">
    <property type="entry name" value="MTCL1-3"/>
</dbReference>
<feature type="compositionally biased region" description="Basic and acidic residues" evidence="2">
    <location>
        <begin position="38"/>
        <end position="52"/>
    </location>
</feature>
<dbReference type="PANTHER" id="PTHR15742:SF5">
    <property type="entry name" value="GIRDIN"/>
    <property type="match status" value="1"/>
</dbReference>
<feature type="compositionally biased region" description="Low complexity" evidence="2">
    <location>
        <begin position="188"/>
        <end position="200"/>
    </location>
</feature>
<dbReference type="PANTHER" id="PTHR15742">
    <property type="entry name" value="GIRDIN"/>
    <property type="match status" value="1"/>
</dbReference>
<feature type="coiled-coil region" evidence="1">
    <location>
        <begin position="1140"/>
        <end position="1295"/>
    </location>
</feature>
<dbReference type="OrthoDB" id="10036174at2759"/>
<feature type="region of interest" description="Disordered" evidence="2">
    <location>
        <begin position="1705"/>
        <end position="1738"/>
    </location>
</feature>
<feature type="region of interest" description="Disordered" evidence="2">
    <location>
        <begin position="1982"/>
        <end position="2008"/>
    </location>
</feature>
<evidence type="ECO:0000256" key="2">
    <source>
        <dbReference type="SAM" id="MobiDB-lite"/>
    </source>
</evidence>
<feature type="compositionally biased region" description="Low complexity" evidence="2">
    <location>
        <begin position="80"/>
        <end position="90"/>
    </location>
</feature>
<evidence type="ECO:0000256" key="1">
    <source>
        <dbReference type="SAM" id="Coils"/>
    </source>
</evidence>
<feature type="region of interest" description="Disordered" evidence="2">
    <location>
        <begin position="1613"/>
        <end position="1632"/>
    </location>
</feature>
<feature type="region of interest" description="Disordered" evidence="2">
    <location>
        <begin position="38"/>
        <end position="233"/>
    </location>
</feature>
<name>A0A6L2P895_COPFO</name>
<dbReference type="Proteomes" id="UP000502823">
    <property type="component" value="Unassembled WGS sequence"/>
</dbReference>
<reference evidence="4" key="1">
    <citation type="submission" date="2020-01" db="EMBL/GenBank/DDBJ databases">
        <title>Draft genome sequence of the Termite Coptotermes fromosanus.</title>
        <authorList>
            <person name="Itakura S."/>
            <person name="Yosikawa Y."/>
            <person name="Umezawa K."/>
        </authorList>
    </citation>
    <scope>NUCLEOTIDE SEQUENCE [LARGE SCALE GENOMIC DNA]</scope>
</reference>
<feature type="compositionally biased region" description="Basic and acidic residues" evidence="2">
    <location>
        <begin position="1705"/>
        <end position="1715"/>
    </location>
</feature>
<gene>
    <name evidence="3" type="ORF">Cfor_11358</name>
</gene>
<sequence>MHHIIPTAKGDPLCPLGFHPQVRWPTRCKRCFRDYKEHGSRKDQDALKRDETTASSPSLSTWSSTSSRTRDDDRNDSSRSTDSGISARGRSSGGSPGSRGEESSKCGSSGTLTTRFSSGRPATSWTSTPDLGNLNDDTRAEITTVSLTLPRRRRVPPVDTGQATESPQRTASDSITLRPPQKESGKNSTSNSTSSTASCTIAQPTKQPRPARRSTSQSSSTASDDKKDVGKLRRVRIQSLKEVHSVEEPTNPEVEFIIQVKSSKGSSKGKYSSSKAKSASGSAVNSVNSSSAAKKTETPSLPGSSSSGSSGSSGTSEEEGDSDDDVSSTAGTETTETTLVDRNENELQEQIESLKQELETVRARCERVEREKSDILLRRIAALDTAPSKTAASEKVNELQNEAEDLRDDKKSLNLRVKELQEELDGRPDKAVTQRTVDELHSKLLAAETLCEELMDENEDMKKELRDLEEEIEEMQDNFREDQADEYTSLKKELEQTNKNCRILSFKLRKAERKTEQLEAEKLEIERKFKDAAGGQTGLEKMERIKKLEQELAVANEVAVRLQKELDETNAKLKAKEEASNKEATKKKAPMLGTIGKVSSGEKVSRASLTRGGSQEDPQQLLRDLHDSLEREADLREQLRFAEEELQRNRKHKIFSADWRDIPTLPSLRPDVVPLLYQQEVSPVDISRRQFQYAASVLHSGGTCRTPRISSGTQTNVLNIPVTSQSRPVIIQSPADTQMSPLISCGEVVNTQTIQPTNLLSAGNKGIDTGEVTNTIKTTQSTQTDSLVQVSVEIQTEQLLKITEIFETDIPTELQISASSQTEDTCIKVEHPKELRTPVSTQTTLLNMHTISTETGPIEVASVAVQTEELLERMCVKPSNLEINSEIQKNVGGSRYQSTPHLSFSVPEYSAEENESTPIAIIESDTSLEEFTELKMSVGTQTVSSSPFPSTMVSPMRQFQFSITTVFPSGSLLSSSSPMRSLLMPLGRRHSPSPARLTPEPSVEKDEGISDEEDPAELRILLELNEQEAAVLRRKVEELESEGENMKQKLKELQDKLTEKTVRKNTVASLASSQPTTGNALHEQKLKLLEEELSELRKKLIEKERDCERLHAELTVTQKRFSKGSIQKSKSLDSGSEQQALDLKRQLQVIEQEAVILRTKTQTLESENEKLAAENKQLQLQRIRKGSSEPESETELKMKIASLETKLAEANSKVEELEVKLKKEEVTKLTDEVDQKKKPGVKDTIEINKLKKEVKMKMEELEKYRTQAKKLEEGNENLTQALKRLKDEAVSSASKFYKQRTPKKPTDLTSKVQLKKMVEELETEIGEVLVVLKKSEMEKSKLQESRRATEDKVWQAEKEKFQEKLDEKNKEMEELEKLLKEEKETSEEERKKAIKDIEAIEYGKNVWDEERKKLEEDKKKLEEERNRAHKKAEELSENQRRLEEEVIKINAEKVAAIKKQEEMAVFVQRIESLKTELEIEQQQGASLRQKLEEATKIEQEKIKLQKEMAEKMKKITEVEKKVKEVEEKLKMSEKLLSNNKTKITRLEKELEEEKEKVQSSESQQQYMTSNWLAERDVLKEQLSDLQTRNDNLQTSLVNRDMTIEKLEANVKEEKEKALTATTRAGSAESKEIKSLREQLAVSKAQFQDLTAKLEKVEKLQKAAEEKLKTSAEVEKSKTDLESKVSALEVNLQAEKKKCERMKISHEKDLKNREQELSSLRSKLRSLEGNNGSNSKKVTELKEEYQSQIDKLEEALAAEKQEYEDLTAKYEILEEEHVVTKAQLVMEKEAVQAQLLTVKRDLVGAENELRTLQDTYNDKQDMWIKEKLDLQEKLKELEEKVSRNSGSDNWGLERTRLRAVLEDKSLEVEQMKKEADMNADQMEHLRKENDELRKKLEDFDKVVKIHRSMSADTTAMERELQAVKNKLYEEEKSHKADMAQLKLRYDGRVAVISEEIQGLQGQVSRFKRERDTFRHMLEGAQRTIADLKSSSGRESRSSGSNVDEPEEAQTKIQSLEQQVSCMEDELSEARLEASKLKTELISERSAWEVKLSELQSHVNELEEDRIISSGRTKIPGMRTRMELAWQKEREEQHRLLQETSTLARDLRQTLFEV</sequence>
<feature type="compositionally biased region" description="Low complexity" evidence="2">
    <location>
        <begin position="261"/>
        <end position="315"/>
    </location>
</feature>
<feature type="region of interest" description="Disordered" evidence="2">
    <location>
        <begin position="1418"/>
        <end position="1439"/>
    </location>
</feature>
<feature type="compositionally biased region" description="Low complexity" evidence="2">
    <location>
        <begin position="327"/>
        <end position="338"/>
    </location>
</feature>
<feature type="compositionally biased region" description="Polar residues" evidence="2">
    <location>
        <begin position="161"/>
        <end position="175"/>
    </location>
</feature>
<dbReference type="EMBL" id="BLKM01006623">
    <property type="protein sequence ID" value="GFG28463.1"/>
    <property type="molecule type" value="Genomic_DNA"/>
</dbReference>
<feature type="compositionally biased region" description="Polar residues" evidence="2">
    <location>
        <begin position="607"/>
        <end position="618"/>
    </location>
</feature>
<proteinExistence type="predicted"/>
<evidence type="ECO:0000313" key="3">
    <source>
        <dbReference type="EMBL" id="GFG28463.1"/>
    </source>
</evidence>
<feature type="region of interest" description="Disordered" evidence="2">
    <location>
        <begin position="985"/>
        <end position="1011"/>
    </location>
</feature>
<feature type="compositionally biased region" description="Acidic residues" evidence="2">
    <location>
        <begin position="316"/>
        <end position="326"/>
    </location>
</feature>
<feature type="compositionally biased region" description="Polar residues" evidence="2">
    <location>
        <begin position="105"/>
        <end position="130"/>
    </location>
</feature>
<comment type="caution">
    <text evidence="3">The sequence shown here is derived from an EMBL/GenBank/DDBJ whole genome shotgun (WGS) entry which is preliminary data.</text>
</comment>
<feature type="coiled-coil region" evidence="1">
    <location>
        <begin position="625"/>
        <end position="652"/>
    </location>
</feature>
<feature type="coiled-coil region" evidence="1">
    <location>
        <begin position="1022"/>
        <end position="1113"/>
    </location>
</feature>
<keyword evidence="4" id="KW-1185">Reference proteome</keyword>
<dbReference type="InParanoid" id="A0A6L2P895"/>
<evidence type="ECO:0000313" key="4">
    <source>
        <dbReference type="Proteomes" id="UP000502823"/>
    </source>
</evidence>
<organism evidence="3 4">
    <name type="scientific">Coptotermes formosanus</name>
    <name type="common">Formosan subterranean termite</name>
    <dbReference type="NCBI Taxonomy" id="36987"/>
    <lineage>
        <taxon>Eukaryota</taxon>
        <taxon>Metazoa</taxon>
        <taxon>Ecdysozoa</taxon>
        <taxon>Arthropoda</taxon>
        <taxon>Hexapoda</taxon>
        <taxon>Insecta</taxon>
        <taxon>Pterygota</taxon>
        <taxon>Neoptera</taxon>
        <taxon>Polyneoptera</taxon>
        <taxon>Dictyoptera</taxon>
        <taxon>Blattodea</taxon>
        <taxon>Blattoidea</taxon>
        <taxon>Termitoidae</taxon>
        <taxon>Rhinotermitidae</taxon>
        <taxon>Coptotermes</taxon>
    </lineage>
</organism>
<feature type="compositionally biased region" description="Low complexity" evidence="2">
    <location>
        <begin position="213"/>
        <end position="222"/>
    </location>
</feature>
<feature type="region of interest" description="Disordered" evidence="2">
    <location>
        <begin position="598"/>
        <end position="620"/>
    </location>
</feature>
<keyword evidence="1" id="KW-0175">Coiled coil</keyword>
<feature type="region of interest" description="Disordered" evidence="2">
    <location>
        <begin position="261"/>
        <end position="344"/>
    </location>
</feature>